<reference evidence="2" key="1">
    <citation type="journal article" date="2015" name="Nature">
        <title>Complex archaea that bridge the gap between prokaryotes and eukaryotes.</title>
        <authorList>
            <person name="Spang A."/>
            <person name="Saw J.H."/>
            <person name="Jorgensen S.L."/>
            <person name="Zaremba-Niedzwiedzka K."/>
            <person name="Martijn J."/>
            <person name="Lind A.E."/>
            <person name="van Eijk R."/>
            <person name="Schleper C."/>
            <person name="Guy L."/>
            <person name="Ettema T.J."/>
        </authorList>
    </citation>
    <scope>NUCLEOTIDE SEQUENCE</scope>
</reference>
<dbReference type="AlphaFoldDB" id="A0A0F9PCV9"/>
<dbReference type="PANTHER" id="PTHR11060">
    <property type="entry name" value="PROTEIN MEMO1"/>
    <property type="match status" value="1"/>
</dbReference>
<dbReference type="Gene3D" id="3.40.830.10">
    <property type="entry name" value="LigB-like"/>
    <property type="match status" value="1"/>
</dbReference>
<proteinExistence type="inferred from homology"/>
<name>A0A0F9PCV9_9ZZZZ</name>
<evidence type="ECO:0000256" key="1">
    <source>
        <dbReference type="ARBA" id="ARBA00006315"/>
    </source>
</evidence>
<dbReference type="Pfam" id="PF01875">
    <property type="entry name" value="Memo"/>
    <property type="match status" value="1"/>
</dbReference>
<evidence type="ECO:0008006" key="3">
    <source>
        <dbReference type="Google" id="ProtNLM"/>
    </source>
</evidence>
<dbReference type="NCBIfam" id="TIGR04336">
    <property type="entry name" value="AmmeMemoSam_B"/>
    <property type="match status" value="1"/>
</dbReference>
<sequence length="279" mass="30250">MATRPARFDGQFYASQANDLKEQIKKSFLSKVGPQELPPADKSMNEELCAIIVPHAGYQYSGPVAAWAYLQASKYTPKTVLLIGPNHSGFGPEVSIYPEGSWTTPIGKNSINNELAHKIADQGFTLDTSAHKYEHSIEVQLPFLQYIFEHEFNIIAVSMLDQSLATTLKLSKAIANAIKDNDVLIVATTDLSHYENDKSTRKKDSELINKLLKGNIESIYKAVARASISACGVGPAAVAINTCALLGAQDIRLLKYETSAAASGDKDSVVGYSSLAILK</sequence>
<protein>
    <recommendedName>
        <fullName evidence="3">MEMO1 family protein</fullName>
    </recommendedName>
</protein>
<dbReference type="CDD" id="cd07361">
    <property type="entry name" value="MEMO_like"/>
    <property type="match status" value="1"/>
</dbReference>
<gene>
    <name evidence="2" type="ORF">LCGC14_0858740</name>
</gene>
<comment type="similarity">
    <text evidence="1">Belongs to the MEMO1 family.</text>
</comment>
<evidence type="ECO:0000313" key="2">
    <source>
        <dbReference type="EMBL" id="KKN27994.1"/>
    </source>
</evidence>
<organism evidence="2">
    <name type="scientific">marine sediment metagenome</name>
    <dbReference type="NCBI Taxonomy" id="412755"/>
    <lineage>
        <taxon>unclassified sequences</taxon>
        <taxon>metagenomes</taxon>
        <taxon>ecological metagenomes</taxon>
    </lineage>
</organism>
<dbReference type="HAMAP" id="MF_00055">
    <property type="entry name" value="MEMO1"/>
    <property type="match status" value="1"/>
</dbReference>
<dbReference type="PANTHER" id="PTHR11060:SF0">
    <property type="entry name" value="PROTEIN MEMO1"/>
    <property type="match status" value="1"/>
</dbReference>
<accession>A0A0F9PCV9</accession>
<dbReference type="EMBL" id="LAZR01002598">
    <property type="protein sequence ID" value="KKN27994.1"/>
    <property type="molecule type" value="Genomic_DNA"/>
</dbReference>
<comment type="caution">
    <text evidence="2">The sequence shown here is derived from an EMBL/GenBank/DDBJ whole genome shotgun (WGS) entry which is preliminary data.</text>
</comment>
<dbReference type="InterPro" id="IPR002737">
    <property type="entry name" value="MEMO1_fam"/>
</dbReference>
<dbReference type="SUPFAM" id="SSF53213">
    <property type="entry name" value="LigB-like"/>
    <property type="match status" value="1"/>
</dbReference>